<feature type="non-terminal residue" evidence="2">
    <location>
        <position position="1"/>
    </location>
</feature>
<feature type="compositionally biased region" description="Low complexity" evidence="1">
    <location>
        <begin position="372"/>
        <end position="383"/>
    </location>
</feature>
<dbReference type="EMBL" id="BKCJ010273778">
    <property type="protein sequence ID" value="GEZ39550.1"/>
    <property type="molecule type" value="Genomic_DNA"/>
</dbReference>
<proteinExistence type="predicted"/>
<feature type="compositionally biased region" description="Basic residues" evidence="1">
    <location>
        <begin position="311"/>
        <end position="320"/>
    </location>
</feature>
<dbReference type="GO" id="GO:0003964">
    <property type="term" value="F:RNA-directed DNA polymerase activity"/>
    <property type="evidence" value="ECO:0007669"/>
    <property type="project" value="UniProtKB-KW"/>
</dbReference>
<protein>
    <submittedName>
        <fullName evidence="2">Reverse transcriptase domain-containing protein</fullName>
    </submittedName>
</protein>
<accession>A0A699I813</accession>
<feature type="region of interest" description="Disordered" evidence="1">
    <location>
        <begin position="308"/>
        <end position="383"/>
    </location>
</feature>
<keyword evidence="2" id="KW-0808">Transferase</keyword>
<name>A0A699I813_TANCI</name>
<sequence>NRTYDFSYGLCDETLLFNDDTCFIIDVIDETLEEDFDALLDEGSKILHFIEGIILEEKLFAEFDEFIAMTIEENSESESNTKEPPFEKITFNTDYKIKTSLEKTRMDLELKPLPSNLEYVFLEEPSFLPVIISSYLSEENKNKLVLSLKTTNKPLLGKQQTDDNEVDDNFHGETLMEITTKDEPWSTDFANYLVGDVIPKGMTCQQKKIFFSDVKKYFWEDTYHFKVCSDDSGLPPAIVAAPQPSSAEIPTYISIIISSPPHLHHHATHTATLRHHPPTTRSTFISTTINRSCHHHHRPRHHAIIATSHYHPPHPRHHRHDPPTPQPPPSTPTPPSQPPTITTSPPSRPTSSSSPQPTPPSPPPPAVDALQPSRLSRRTTTSSPLIFLSLDGYTYCKN</sequence>
<organism evidence="2">
    <name type="scientific">Tanacetum cinerariifolium</name>
    <name type="common">Dalmatian daisy</name>
    <name type="synonym">Chrysanthemum cinerariifolium</name>
    <dbReference type="NCBI Taxonomy" id="118510"/>
    <lineage>
        <taxon>Eukaryota</taxon>
        <taxon>Viridiplantae</taxon>
        <taxon>Streptophyta</taxon>
        <taxon>Embryophyta</taxon>
        <taxon>Tracheophyta</taxon>
        <taxon>Spermatophyta</taxon>
        <taxon>Magnoliopsida</taxon>
        <taxon>eudicotyledons</taxon>
        <taxon>Gunneridae</taxon>
        <taxon>Pentapetalae</taxon>
        <taxon>asterids</taxon>
        <taxon>campanulids</taxon>
        <taxon>Asterales</taxon>
        <taxon>Asteraceae</taxon>
        <taxon>Asteroideae</taxon>
        <taxon>Anthemideae</taxon>
        <taxon>Anthemidinae</taxon>
        <taxon>Tanacetum</taxon>
    </lineage>
</organism>
<evidence type="ECO:0000313" key="2">
    <source>
        <dbReference type="EMBL" id="GEZ39550.1"/>
    </source>
</evidence>
<dbReference type="AlphaFoldDB" id="A0A699I813"/>
<feature type="compositionally biased region" description="Pro residues" evidence="1">
    <location>
        <begin position="323"/>
        <end position="338"/>
    </location>
</feature>
<evidence type="ECO:0000256" key="1">
    <source>
        <dbReference type="SAM" id="MobiDB-lite"/>
    </source>
</evidence>
<feature type="compositionally biased region" description="Pro residues" evidence="1">
    <location>
        <begin position="356"/>
        <end position="366"/>
    </location>
</feature>
<keyword evidence="2" id="KW-0548">Nucleotidyltransferase</keyword>
<feature type="compositionally biased region" description="Low complexity" evidence="1">
    <location>
        <begin position="339"/>
        <end position="355"/>
    </location>
</feature>
<comment type="caution">
    <text evidence="2">The sequence shown here is derived from an EMBL/GenBank/DDBJ whole genome shotgun (WGS) entry which is preliminary data.</text>
</comment>
<keyword evidence="2" id="KW-0695">RNA-directed DNA polymerase</keyword>
<gene>
    <name evidence="2" type="ORF">Tci_511523</name>
</gene>
<reference evidence="2" key="1">
    <citation type="journal article" date="2019" name="Sci. Rep.">
        <title>Draft genome of Tanacetum cinerariifolium, the natural source of mosquito coil.</title>
        <authorList>
            <person name="Yamashiro T."/>
            <person name="Shiraishi A."/>
            <person name="Satake H."/>
            <person name="Nakayama K."/>
        </authorList>
    </citation>
    <scope>NUCLEOTIDE SEQUENCE</scope>
</reference>